<dbReference type="GO" id="GO:0005524">
    <property type="term" value="F:ATP binding"/>
    <property type="evidence" value="ECO:0007669"/>
    <property type="project" value="UniProtKB-KW"/>
</dbReference>
<dbReference type="OrthoDB" id="435022at2759"/>
<keyword evidence="9" id="KW-0238">DNA-binding</keyword>
<comment type="caution">
    <text evidence="18">The sequence shown here is derived from an EMBL/GenBank/DDBJ whole genome shotgun (WGS) entry which is preliminary data.</text>
</comment>
<keyword evidence="19" id="KW-1185">Reference proteome</keyword>
<feature type="domain" description="Response regulatory" evidence="15">
    <location>
        <begin position="688"/>
        <end position="802"/>
    </location>
</feature>
<comment type="similarity">
    <text evidence="1 12">Belongs to the citrate synthase family.</text>
</comment>
<dbReference type="GO" id="GO:0016616">
    <property type="term" value="F:oxidoreductase activity, acting on the CH-OH group of donors, NAD or NADP as acceptor"/>
    <property type="evidence" value="ECO:0007669"/>
    <property type="project" value="InterPro"/>
</dbReference>
<evidence type="ECO:0000256" key="3">
    <source>
        <dbReference type="ARBA" id="ARBA00022679"/>
    </source>
</evidence>
<dbReference type="Pfam" id="PF00196">
    <property type="entry name" value="GerE"/>
    <property type="match status" value="1"/>
</dbReference>
<feature type="domain" description="HTH luxR-type" evidence="13">
    <location>
        <begin position="818"/>
        <end position="883"/>
    </location>
</feature>
<keyword evidence="8" id="KW-0805">Transcription regulation</keyword>
<dbReference type="InterPro" id="IPR013328">
    <property type="entry name" value="6PGD_dom2"/>
</dbReference>
<dbReference type="InterPro" id="IPR036097">
    <property type="entry name" value="HisK_dim/P_sf"/>
</dbReference>
<dbReference type="InterPro" id="IPR016142">
    <property type="entry name" value="Citrate_synth-like_lrg_a-sub"/>
</dbReference>
<organism evidence="18 19">
    <name type="scientific">Symbiodinium pilosum</name>
    <name type="common">Dinoflagellate</name>
    <dbReference type="NCBI Taxonomy" id="2952"/>
    <lineage>
        <taxon>Eukaryota</taxon>
        <taxon>Sar</taxon>
        <taxon>Alveolata</taxon>
        <taxon>Dinophyceae</taxon>
        <taxon>Suessiales</taxon>
        <taxon>Symbiodiniaceae</taxon>
        <taxon>Symbiodinium</taxon>
    </lineage>
</organism>
<keyword evidence="4" id="KW-0547">Nucleotide-binding</keyword>
<dbReference type="InterPro" id="IPR008927">
    <property type="entry name" value="6-PGluconate_DH-like_C_sf"/>
</dbReference>
<evidence type="ECO:0000259" key="17">
    <source>
        <dbReference type="PROSITE" id="PS50113"/>
    </source>
</evidence>
<gene>
    <name evidence="18" type="primary">fixL</name>
    <name evidence="18" type="ORF">SPIL2461_LOCUS152</name>
</gene>
<dbReference type="SUPFAM" id="SSF47384">
    <property type="entry name" value="Homodimeric domain of signal transducing histidine kinase"/>
    <property type="match status" value="1"/>
</dbReference>
<evidence type="ECO:0000256" key="6">
    <source>
        <dbReference type="ARBA" id="ARBA00022840"/>
    </source>
</evidence>
<dbReference type="GO" id="GO:0003677">
    <property type="term" value="F:DNA binding"/>
    <property type="evidence" value="ECO:0007669"/>
    <property type="project" value="UniProtKB-KW"/>
</dbReference>
<accession>A0A812IL50</accession>
<dbReference type="InterPro" id="IPR006109">
    <property type="entry name" value="G3P_DH_NAD-dep_C"/>
</dbReference>
<dbReference type="PRINTS" id="PR00038">
    <property type="entry name" value="HTHLUXR"/>
</dbReference>
<evidence type="ECO:0000256" key="10">
    <source>
        <dbReference type="ARBA" id="ARBA00023163"/>
    </source>
</evidence>
<dbReference type="Gene3D" id="3.40.50.2300">
    <property type="match status" value="1"/>
</dbReference>
<dbReference type="NCBIfam" id="TIGR00229">
    <property type="entry name" value="sensory_box"/>
    <property type="match status" value="1"/>
</dbReference>
<evidence type="ECO:0000313" key="19">
    <source>
        <dbReference type="Proteomes" id="UP000649617"/>
    </source>
</evidence>
<keyword evidence="2 11" id="KW-0597">Phosphoprotein</keyword>
<dbReference type="GO" id="GO:0000155">
    <property type="term" value="F:phosphorelay sensor kinase activity"/>
    <property type="evidence" value="ECO:0007669"/>
    <property type="project" value="InterPro"/>
</dbReference>
<dbReference type="FunFam" id="3.30.450.20:FF:000060">
    <property type="entry name" value="Sensor protein FixL"/>
    <property type="match status" value="1"/>
</dbReference>
<dbReference type="Gene3D" id="3.40.50.720">
    <property type="entry name" value="NAD(P)-binding Rossmann-like Domain"/>
    <property type="match status" value="1"/>
</dbReference>
<keyword evidence="6" id="KW-0067">ATP-binding</keyword>
<dbReference type="PANTHER" id="PTHR11739:SF4">
    <property type="entry name" value="CITRATE SYNTHASE, PEROXISOMAL"/>
    <property type="match status" value="1"/>
</dbReference>
<dbReference type="SUPFAM" id="SSF52172">
    <property type="entry name" value="CheY-like"/>
    <property type="match status" value="1"/>
</dbReference>
<dbReference type="Proteomes" id="UP000649617">
    <property type="component" value="Unassembled WGS sequence"/>
</dbReference>
<dbReference type="SMART" id="SM00091">
    <property type="entry name" value="PAS"/>
    <property type="match status" value="1"/>
</dbReference>
<keyword evidence="10" id="KW-0804">Transcription</keyword>
<evidence type="ECO:0000256" key="2">
    <source>
        <dbReference type="ARBA" id="ARBA00022553"/>
    </source>
</evidence>
<dbReference type="PROSITE" id="PS50109">
    <property type="entry name" value="HIS_KIN"/>
    <property type="match status" value="1"/>
</dbReference>
<keyword evidence="3 12" id="KW-0808">Transferase</keyword>
<dbReference type="Gene3D" id="1.10.230.10">
    <property type="entry name" value="Cytochrome P450-Terp, domain 2"/>
    <property type="match status" value="1"/>
</dbReference>
<dbReference type="InterPro" id="IPR002020">
    <property type="entry name" value="Citrate_synthase"/>
</dbReference>
<dbReference type="InterPro" id="IPR016143">
    <property type="entry name" value="Citrate_synth-like_sm_a-sub"/>
</dbReference>
<dbReference type="Pfam" id="PF00072">
    <property type="entry name" value="Response_reg"/>
    <property type="match status" value="1"/>
</dbReference>
<dbReference type="InterPro" id="IPR011128">
    <property type="entry name" value="G3P_DH_NAD-dep_N"/>
</dbReference>
<dbReference type="SMART" id="SM00421">
    <property type="entry name" value="HTH_LUXR"/>
    <property type="match status" value="1"/>
</dbReference>
<dbReference type="InterPro" id="IPR003661">
    <property type="entry name" value="HisK_dim/P_dom"/>
</dbReference>
<dbReference type="GO" id="GO:0046168">
    <property type="term" value="P:glycerol-3-phosphate catabolic process"/>
    <property type="evidence" value="ECO:0007669"/>
    <property type="project" value="InterPro"/>
</dbReference>
<evidence type="ECO:0000259" key="13">
    <source>
        <dbReference type="PROSITE" id="PS50043"/>
    </source>
</evidence>
<feature type="domain" description="PAC" evidence="17">
    <location>
        <begin position="437"/>
        <end position="487"/>
    </location>
</feature>
<dbReference type="AlphaFoldDB" id="A0A812IL50"/>
<dbReference type="PROSITE" id="PS50112">
    <property type="entry name" value="PAS"/>
    <property type="match status" value="1"/>
</dbReference>
<feature type="domain" description="Histidine kinase" evidence="14">
    <location>
        <begin position="507"/>
        <end position="667"/>
    </location>
</feature>
<dbReference type="InterPro" id="IPR016032">
    <property type="entry name" value="Sig_transdc_resp-reg_C-effctor"/>
</dbReference>
<evidence type="ECO:0000256" key="4">
    <source>
        <dbReference type="ARBA" id="ARBA00022741"/>
    </source>
</evidence>
<evidence type="ECO:0000256" key="5">
    <source>
        <dbReference type="ARBA" id="ARBA00022777"/>
    </source>
</evidence>
<evidence type="ECO:0000256" key="9">
    <source>
        <dbReference type="ARBA" id="ARBA00023125"/>
    </source>
</evidence>
<dbReference type="Gene3D" id="1.10.10.10">
    <property type="entry name" value="Winged helix-like DNA-binding domain superfamily/Winged helix DNA-binding domain"/>
    <property type="match status" value="1"/>
</dbReference>
<dbReference type="InterPro" id="IPR036969">
    <property type="entry name" value="Citrate_synthase_sf"/>
</dbReference>
<dbReference type="GO" id="GO:0046912">
    <property type="term" value="F:acyltransferase activity, acyl groups converted into alkyl on transfer"/>
    <property type="evidence" value="ECO:0007669"/>
    <property type="project" value="InterPro"/>
</dbReference>
<dbReference type="InterPro" id="IPR036388">
    <property type="entry name" value="WH-like_DNA-bd_sf"/>
</dbReference>
<dbReference type="Pfam" id="PF00512">
    <property type="entry name" value="HisKA"/>
    <property type="match status" value="1"/>
</dbReference>
<dbReference type="SUPFAM" id="SSF46894">
    <property type="entry name" value="C-terminal effector domain of the bipartite response regulators"/>
    <property type="match status" value="1"/>
</dbReference>
<dbReference type="FunFam" id="3.40.50.2300:FF:000018">
    <property type="entry name" value="DNA-binding transcriptional regulator NtrC"/>
    <property type="match status" value="1"/>
</dbReference>
<dbReference type="Gene3D" id="1.10.287.130">
    <property type="match status" value="1"/>
</dbReference>
<dbReference type="PROSITE" id="PS50113">
    <property type="entry name" value="PAC"/>
    <property type="match status" value="1"/>
</dbReference>
<feature type="domain" description="PAS" evidence="16">
    <location>
        <begin position="367"/>
        <end position="430"/>
    </location>
</feature>
<dbReference type="SMART" id="SM00388">
    <property type="entry name" value="HisKA"/>
    <property type="match status" value="1"/>
</dbReference>
<dbReference type="SUPFAM" id="SSF48256">
    <property type="entry name" value="Citrate synthase"/>
    <property type="match status" value="1"/>
</dbReference>
<dbReference type="InterPro" id="IPR001789">
    <property type="entry name" value="Sig_transdc_resp-reg_receiver"/>
</dbReference>
<dbReference type="SUPFAM" id="SSF48179">
    <property type="entry name" value="6-phosphogluconate dehydrogenase C-terminal domain-like"/>
    <property type="match status" value="1"/>
</dbReference>
<dbReference type="PROSITE" id="PS00622">
    <property type="entry name" value="HTH_LUXR_1"/>
    <property type="match status" value="1"/>
</dbReference>
<dbReference type="Pfam" id="PF07479">
    <property type="entry name" value="NAD_Gly3P_dh_C"/>
    <property type="match status" value="1"/>
</dbReference>
<dbReference type="GO" id="GO:0006355">
    <property type="term" value="P:regulation of DNA-templated transcription"/>
    <property type="evidence" value="ECO:0007669"/>
    <property type="project" value="InterPro"/>
</dbReference>
<dbReference type="CDD" id="cd17537">
    <property type="entry name" value="REC_FixJ"/>
    <property type="match status" value="1"/>
</dbReference>
<dbReference type="SMART" id="SM00448">
    <property type="entry name" value="REC"/>
    <property type="match status" value="1"/>
</dbReference>
<dbReference type="InterPro" id="IPR005467">
    <property type="entry name" value="His_kinase_dom"/>
</dbReference>
<dbReference type="PANTHER" id="PTHR11739">
    <property type="entry name" value="CITRATE SYNTHASE"/>
    <property type="match status" value="1"/>
</dbReference>
<dbReference type="CDD" id="cd00130">
    <property type="entry name" value="PAS"/>
    <property type="match status" value="1"/>
</dbReference>
<dbReference type="PROSITE" id="PS50043">
    <property type="entry name" value="HTH_LUXR_2"/>
    <property type="match status" value="1"/>
</dbReference>
<dbReference type="InterPro" id="IPR011006">
    <property type="entry name" value="CheY-like_superfamily"/>
</dbReference>
<dbReference type="EMBL" id="CAJNIZ010000001">
    <property type="protein sequence ID" value="CAE7149618.1"/>
    <property type="molecule type" value="Genomic_DNA"/>
</dbReference>
<dbReference type="InterPro" id="IPR036890">
    <property type="entry name" value="HATPase_C_sf"/>
</dbReference>
<dbReference type="InterPro" id="IPR000700">
    <property type="entry name" value="PAS-assoc_C"/>
</dbReference>
<keyword evidence="5" id="KW-0418">Kinase</keyword>
<dbReference type="InterPro" id="IPR000792">
    <property type="entry name" value="Tscrpt_reg_LuxR_C"/>
</dbReference>
<dbReference type="PRINTS" id="PR00143">
    <property type="entry name" value="CITRTSNTHASE"/>
</dbReference>
<dbReference type="CDD" id="cd06170">
    <property type="entry name" value="LuxR_C_like"/>
    <property type="match status" value="1"/>
</dbReference>
<dbReference type="Pfam" id="PF13426">
    <property type="entry name" value="PAS_9"/>
    <property type="match status" value="1"/>
</dbReference>
<dbReference type="Pfam" id="PF00285">
    <property type="entry name" value="Citrate_synt"/>
    <property type="match status" value="1"/>
</dbReference>
<dbReference type="GO" id="GO:0051287">
    <property type="term" value="F:NAD binding"/>
    <property type="evidence" value="ECO:0007669"/>
    <property type="project" value="InterPro"/>
</dbReference>
<dbReference type="Gene3D" id="3.30.565.10">
    <property type="entry name" value="Histidine kinase-like ATPase, C-terminal domain"/>
    <property type="match status" value="1"/>
</dbReference>
<proteinExistence type="inferred from homology"/>
<evidence type="ECO:0000259" key="15">
    <source>
        <dbReference type="PROSITE" id="PS50110"/>
    </source>
</evidence>
<dbReference type="InterPro" id="IPR035965">
    <property type="entry name" value="PAS-like_dom_sf"/>
</dbReference>
<dbReference type="SUPFAM" id="SSF55874">
    <property type="entry name" value="ATPase domain of HSP90 chaperone/DNA topoisomerase II/histidine kinase"/>
    <property type="match status" value="1"/>
</dbReference>
<evidence type="ECO:0000256" key="8">
    <source>
        <dbReference type="ARBA" id="ARBA00023015"/>
    </source>
</evidence>
<keyword evidence="7" id="KW-0560">Oxidoreductase</keyword>
<evidence type="ECO:0000259" key="14">
    <source>
        <dbReference type="PROSITE" id="PS50109"/>
    </source>
</evidence>
<protein>
    <recommendedName>
        <fullName evidence="12">Citrate synthase</fullName>
    </recommendedName>
</protein>
<evidence type="ECO:0000256" key="7">
    <source>
        <dbReference type="ARBA" id="ARBA00023002"/>
    </source>
</evidence>
<dbReference type="SUPFAM" id="SSF55785">
    <property type="entry name" value="PYP-like sensor domain (PAS domain)"/>
    <property type="match status" value="1"/>
</dbReference>
<name>A0A812IL50_SYMPI</name>
<feature type="modified residue" description="4-aspartylphosphate" evidence="11">
    <location>
        <position position="737"/>
    </location>
</feature>
<dbReference type="Pfam" id="PF01210">
    <property type="entry name" value="NAD_Gly3P_dh_N"/>
    <property type="match status" value="1"/>
</dbReference>
<reference evidence="18" key="1">
    <citation type="submission" date="2021-02" db="EMBL/GenBank/DDBJ databases">
        <authorList>
            <person name="Dougan E. K."/>
            <person name="Rhodes N."/>
            <person name="Thang M."/>
            <person name="Chan C."/>
        </authorList>
    </citation>
    <scope>NUCLEOTIDE SEQUENCE</scope>
</reference>
<dbReference type="CDD" id="cd00082">
    <property type="entry name" value="HisKA"/>
    <property type="match status" value="1"/>
</dbReference>
<dbReference type="InterPro" id="IPR000014">
    <property type="entry name" value="PAS"/>
</dbReference>
<evidence type="ECO:0000256" key="12">
    <source>
        <dbReference type="RuleBase" id="RU000441"/>
    </source>
</evidence>
<dbReference type="PROSITE" id="PS50110">
    <property type="entry name" value="RESPONSE_REGULATORY"/>
    <property type="match status" value="1"/>
</dbReference>
<dbReference type="Gene3D" id="1.10.580.10">
    <property type="entry name" value="Citrate Synthase, domain 1"/>
    <property type="match status" value="1"/>
</dbReference>
<evidence type="ECO:0000313" key="18">
    <source>
        <dbReference type="EMBL" id="CAE7149618.1"/>
    </source>
</evidence>
<sequence length="1194" mass="129305">MTKVAKGLAGVVVDTTEISNVQAQGALSYRGHAIETLVDRPFFQVANLVVSGEMDDSLHQLLQPSMNLTSAETDFVLQVPAQMHPMKLLQGIVPLLSGSNDLGFGEADQGLHVAAKLPAVVATHLRRKAIEVDPAVGYAEAFLRAIGNTASTEHVEAFNTAQILQLDHGFNAGTFAARVVASTEASVESSIAAGIGALSGPLHGGADQAVLEIADTLASVAAARDYVAKALAAGEKVPGMGHREYRAVDPRAVCLQAWVEKLAIGSEHEPVYHVLREIDTQFAAAMAERGKALHANVEFYKGLVLRVVGLPNHFFTAAFAMARSFGYVAHFIESRKDNRIFRPQAEKSGNLITADTQQWLRDNALNVLDSVVDAIITIDADGIIQSVNAATLTLFGYTSTQLVGQPVTKLMPEPHKALHQSYIEHFLSTRKAQIIGIGRELTAVTHDGEIFPIYLAVNEIKTDQGSYFAGIIRDLTEQKANQQALLEQRERLARVGRLSTMGEMTASIAHEINQPLTAIAAYAQACMKLLEKDEPDLSRVSDGLRKLNTQSLRAGAVIERIQRFVRNEGSQKELVDLNELMRDLLHLAAADARLHSVELNFDLQPDLPALYCDPVQIQQVALNLIRNGIDAMLEVDCVHGRDVLVSTRMVGTQAEVAVKDLGTGVSEVTGLRFISVYPPEKRMSDTEKVFIVDDDEAVRDAIGMLLETVDIPYITYPDALTFLEQANLNNVNCLVLDIRMPGMSGLELQEKLAAMNIELPIVFITGHGDIPMAVEAMRRGAVDFLRKPFRDQELLDRIQEALSRDAQHRDQAADSVQLKERIADLTPRELEVFQRVAKGQANKVIAIELGISERTVEIHRSNVMQKTSSRSLADLVRLLIKLEELANNEVRGWTVEQEVFDSINANEINEKYLADVPLTGLSVSMDIATSMQGAEIVVLALPSHVVLKVVDDVLPHLRPGQILLDLAKGLAPGDQLISNVIEEKLKAQNLDNQLCVMMGPTIAPELARGVYTTALVACNDVALATSMAKILSTQSLSLAAADDPLGAEYWGAFKNVIALACGVVDGLKEDGRGGDNLKAAVFTAGYREASLLLPEMGASPATALSAAGIGDLFVTATSPFGRNREMGERLGRGQSLAEAEADMVMVSEGVRAARMFKELFASAGLSAPFVDTVCALLDNDVDIDGFLERVMAPS</sequence>
<evidence type="ECO:0000256" key="1">
    <source>
        <dbReference type="ARBA" id="ARBA00010566"/>
    </source>
</evidence>
<dbReference type="InterPro" id="IPR036291">
    <property type="entry name" value="NAD(P)-bd_dom_sf"/>
</dbReference>
<dbReference type="Gene3D" id="1.10.1040.10">
    <property type="entry name" value="N-(1-d-carboxylethyl)-l-norvaline Dehydrogenase, domain 2"/>
    <property type="match status" value="1"/>
</dbReference>
<evidence type="ECO:0000259" key="16">
    <source>
        <dbReference type="PROSITE" id="PS50112"/>
    </source>
</evidence>
<dbReference type="Gene3D" id="3.30.450.20">
    <property type="entry name" value="PAS domain"/>
    <property type="match status" value="1"/>
</dbReference>
<dbReference type="GO" id="GO:0006099">
    <property type="term" value="P:tricarboxylic acid cycle"/>
    <property type="evidence" value="ECO:0007669"/>
    <property type="project" value="TreeGrafter"/>
</dbReference>
<dbReference type="GO" id="GO:0005975">
    <property type="term" value="P:carbohydrate metabolic process"/>
    <property type="evidence" value="ECO:0007669"/>
    <property type="project" value="InterPro"/>
</dbReference>
<evidence type="ECO:0000256" key="11">
    <source>
        <dbReference type="PROSITE-ProRule" id="PRU00169"/>
    </source>
</evidence>
<dbReference type="SUPFAM" id="SSF51735">
    <property type="entry name" value="NAD(P)-binding Rossmann-fold domains"/>
    <property type="match status" value="1"/>
</dbReference>